<dbReference type="FunFam" id="3.40.50.10490:FF:000001">
    <property type="entry name" value="Glutamine--fructose-6-phosphate aminotransferase [isomerizing]"/>
    <property type="match status" value="1"/>
</dbReference>
<evidence type="ECO:0000313" key="11">
    <source>
        <dbReference type="EMBL" id="BAO97523.1"/>
    </source>
</evidence>
<protein>
    <recommendedName>
        <fullName evidence="3">Glutamine--fructose-6-phosphate aminotransferase [isomerizing]</fullName>
        <ecNumber evidence="2">2.6.1.16</ecNumber>
    </recommendedName>
</protein>
<keyword evidence="4" id="KW-0963">Cytoplasm</keyword>
<proteinExistence type="predicted"/>
<dbReference type="SUPFAM" id="SSF56235">
    <property type="entry name" value="N-terminal nucleophile aminohydrolases (Ntn hydrolases)"/>
    <property type="match status" value="1"/>
</dbReference>
<evidence type="ECO:0000256" key="1">
    <source>
        <dbReference type="ARBA" id="ARBA00001031"/>
    </source>
</evidence>
<dbReference type="Pfam" id="PF01380">
    <property type="entry name" value="SIS"/>
    <property type="match status" value="2"/>
</dbReference>
<dbReference type="Gene3D" id="3.40.50.10490">
    <property type="entry name" value="Glucose-6-phosphate isomerase like protein, domain 1"/>
    <property type="match status" value="2"/>
</dbReference>
<dbReference type="RefSeq" id="WP_041050188.1">
    <property type="nucleotide sequence ID" value="NZ_AP014523.1"/>
</dbReference>
<dbReference type="GO" id="GO:0006002">
    <property type="term" value="P:fructose 6-phosphate metabolic process"/>
    <property type="evidence" value="ECO:0007669"/>
    <property type="project" value="TreeGrafter"/>
</dbReference>
<dbReference type="EMBL" id="AP014523">
    <property type="protein sequence ID" value="BAO97523.1"/>
    <property type="molecule type" value="Genomic_DNA"/>
</dbReference>
<evidence type="ECO:0000259" key="9">
    <source>
        <dbReference type="PROSITE" id="PS51278"/>
    </source>
</evidence>
<dbReference type="SUPFAM" id="SSF53697">
    <property type="entry name" value="SIS domain"/>
    <property type="match status" value="1"/>
</dbReference>
<dbReference type="GO" id="GO:0006047">
    <property type="term" value="P:UDP-N-acetylglucosamine metabolic process"/>
    <property type="evidence" value="ECO:0007669"/>
    <property type="project" value="TreeGrafter"/>
</dbReference>
<evidence type="ECO:0000256" key="7">
    <source>
        <dbReference type="ARBA" id="ARBA00022737"/>
    </source>
</evidence>
<dbReference type="CDD" id="cd00714">
    <property type="entry name" value="GFAT"/>
    <property type="match status" value="1"/>
</dbReference>
<dbReference type="InterPro" id="IPR035466">
    <property type="entry name" value="GlmS/AgaS_SIS"/>
</dbReference>
<keyword evidence="8" id="KW-0315">Glutamine amidotransferase</keyword>
<dbReference type="GO" id="GO:0006487">
    <property type="term" value="P:protein N-linked glycosylation"/>
    <property type="evidence" value="ECO:0007669"/>
    <property type="project" value="TreeGrafter"/>
</dbReference>
<evidence type="ECO:0000256" key="5">
    <source>
        <dbReference type="ARBA" id="ARBA00022576"/>
    </source>
</evidence>
<dbReference type="FunFam" id="3.60.20.10:FF:000134">
    <property type="entry name" value="Glutamine--fructose-6-phosphate aminotransferase [isomerizing]"/>
    <property type="match status" value="1"/>
</dbReference>
<dbReference type="PANTHER" id="PTHR10937:SF0">
    <property type="entry name" value="GLUTAMINE--FRUCTOSE-6-PHOSPHATE TRANSAMINASE (ISOMERIZING)"/>
    <property type="match status" value="1"/>
</dbReference>
<evidence type="ECO:0000256" key="6">
    <source>
        <dbReference type="ARBA" id="ARBA00022679"/>
    </source>
</evidence>
<keyword evidence="7" id="KW-0677">Repeat</keyword>
<dbReference type="InterPro" id="IPR029055">
    <property type="entry name" value="Ntn_hydrolases_N"/>
</dbReference>
<dbReference type="InterPro" id="IPR035490">
    <property type="entry name" value="GlmS/FrlB_SIS"/>
</dbReference>
<keyword evidence="5 11" id="KW-0032">Aminotransferase</keyword>
<comment type="catalytic activity">
    <reaction evidence="1">
        <text>D-fructose 6-phosphate + L-glutamine = D-glucosamine 6-phosphate + L-glutamate</text>
        <dbReference type="Rhea" id="RHEA:13237"/>
        <dbReference type="ChEBI" id="CHEBI:29985"/>
        <dbReference type="ChEBI" id="CHEBI:58359"/>
        <dbReference type="ChEBI" id="CHEBI:58725"/>
        <dbReference type="ChEBI" id="CHEBI:61527"/>
        <dbReference type="EC" id="2.6.1.16"/>
    </reaction>
</comment>
<evidence type="ECO:0000313" key="12">
    <source>
        <dbReference type="Proteomes" id="UP000031662"/>
    </source>
</evidence>
<keyword evidence="6 11" id="KW-0808">Transferase</keyword>
<dbReference type="InterPro" id="IPR001347">
    <property type="entry name" value="SIS_dom"/>
</dbReference>
<feature type="domain" description="Glutamine amidotransferase type-2" evidence="9">
    <location>
        <begin position="2"/>
        <end position="218"/>
    </location>
</feature>
<gene>
    <name evidence="11" type="ORF">NY40_0504</name>
</gene>
<evidence type="ECO:0000256" key="2">
    <source>
        <dbReference type="ARBA" id="ARBA00012916"/>
    </source>
</evidence>
<dbReference type="HOGENOM" id="CLU_012520_5_2_7"/>
<dbReference type="InterPro" id="IPR005855">
    <property type="entry name" value="GFAT"/>
</dbReference>
<reference evidence="11 12" key="1">
    <citation type="submission" date="2013-11" db="EMBL/GenBank/DDBJ databases">
        <title>Estimation of Helicobacter pylori bacteriophage ecology using H. pylori isolates.</title>
        <authorList>
            <person name="Uchiyama J."/>
            <person name="Takemura-Uchiyama I."/>
            <person name="Ujihara T."/>
            <person name="Matsuzaki S."/>
        </authorList>
    </citation>
    <scope>NUCLEOTIDE SEQUENCE [LARGE SCALE GENOMIC DNA]</scope>
    <source>
        <strain evidence="11 12">NY40</strain>
    </source>
</reference>
<feature type="domain" description="SIS" evidence="10">
    <location>
        <begin position="276"/>
        <end position="416"/>
    </location>
</feature>
<dbReference type="GO" id="GO:0004360">
    <property type="term" value="F:glutamine-fructose-6-phosphate transaminase (isomerizing) activity"/>
    <property type="evidence" value="ECO:0007669"/>
    <property type="project" value="UniProtKB-EC"/>
</dbReference>
<dbReference type="GO" id="GO:0097367">
    <property type="term" value="F:carbohydrate derivative binding"/>
    <property type="evidence" value="ECO:0007669"/>
    <property type="project" value="InterPro"/>
</dbReference>
<dbReference type="Proteomes" id="UP000031662">
    <property type="component" value="Chromosome"/>
</dbReference>
<dbReference type="NCBIfam" id="TIGR01135">
    <property type="entry name" value="glmS"/>
    <property type="match status" value="1"/>
</dbReference>
<evidence type="ECO:0000256" key="4">
    <source>
        <dbReference type="ARBA" id="ARBA00022490"/>
    </source>
</evidence>
<dbReference type="Gene3D" id="3.60.20.10">
    <property type="entry name" value="Glutamine Phosphoribosylpyrophosphate, subunit 1, domain 1"/>
    <property type="match status" value="1"/>
</dbReference>
<dbReference type="InterPro" id="IPR047084">
    <property type="entry name" value="GFAT_N"/>
</dbReference>
<dbReference type="PANTHER" id="PTHR10937">
    <property type="entry name" value="GLUCOSAMINE--FRUCTOSE-6-PHOSPHATE AMINOTRANSFERASE, ISOMERIZING"/>
    <property type="match status" value="1"/>
</dbReference>
<organism evidence="11 12">
    <name type="scientific">Helicobacter pylori NY40</name>
    <dbReference type="NCBI Taxonomy" id="1426844"/>
    <lineage>
        <taxon>Bacteria</taxon>
        <taxon>Pseudomonadati</taxon>
        <taxon>Campylobacterota</taxon>
        <taxon>Epsilonproteobacteria</taxon>
        <taxon>Campylobacterales</taxon>
        <taxon>Helicobacteraceae</taxon>
        <taxon>Helicobacter</taxon>
    </lineage>
</organism>
<name>A0A060PTI3_HELPX</name>
<dbReference type="PROSITE" id="PS51464">
    <property type="entry name" value="SIS"/>
    <property type="match status" value="2"/>
</dbReference>
<dbReference type="InterPro" id="IPR017932">
    <property type="entry name" value="GATase_2_dom"/>
</dbReference>
<dbReference type="Pfam" id="PF13522">
    <property type="entry name" value="GATase_6"/>
    <property type="match status" value="1"/>
</dbReference>
<dbReference type="GO" id="GO:0005829">
    <property type="term" value="C:cytosol"/>
    <property type="evidence" value="ECO:0007669"/>
    <property type="project" value="TreeGrafter"/>
</dbReference>
<dbReference type="InterPro" id="IPR046348">
    <property type="entry name" value="SIS_dom_sf"/>
</dbReference>
<dbReference type="AlphaFoldDB" id="A0A060PTI3"/>
<dbReference type="CDD" id="cd05008">
    <property type="entry name" value="SIS_GlmS_GlmD_1"/>
    <property type="match status" value="1"/>
</dbReference>
<dbReference type="CDD" id="cd05009">
    <property type="entry name" value="SIS_GlmS_GlmD_2"/>
    <property type="match status" value="1"/>
</dbReference>
<dbReference type="NCBIfam" id="NF001484">
    <property type="entry name" value="PRK00331.1"/>
    <property type="match status" value="1"/>
</dbReference>
<dbReference type="PROSITE" id="PS51278">
    <property type="entry name" value="GATASE_TYPE_2"/>
    <property type="match status" value="1"/>
</dbReference>
<evidence type="ECO:0000256" key="3">
    <source>
        <dbReference type="ARBA" id="ARBA00016090"/>
    </source>
</evidence>
<evidence type="ECO:0000259" key="10">
    <source>
        <dbReference type="PROSITE" id="PS51464"/>
    </source>
</evidence>
<dbReference type="EC" id="2.6.1.16" evidence="2"/>
<accession>A0A060PTI3</accession>
<feature type="domain" description="SIS" evidence="10">
    <location>
        <begin position="449"/>
        <end position="587"/>
    </location>
</feature>
<evidence type="ECO:0000256" key="8">
    <source>
        <dbReference type="ARBA" id="ARBA00022962"/>
    </source>
</evidence>
<sequence>MCGIVGYIGDSEKKSILLEGLKELEYRGYDSAGLAVLSNDCLEVFKTQGKLENLKLELKNKEFLDFGVSIAHTRWATHGKPSSANAHPHFTENLALVHNGIIENYASLKKELENKGHAFLSQTDTEVIAHLLEETLKSESDLLKAFEKSISLLKGSYAILMLHKRAKESLFYAKSSSPLVVGKGKEGVFFASSLSVLAPKVDQFVILEENSVGRISLENFKDLKHIENMKDYAFENKDYSKGDFRNYLEKEIYEQHSSLLECLEGRLEALNVYCEIDPEFLENVNEITLCSCGSSYHASLASVYLFERLAKIRTRAILASEYRYAHFKSNPNELFIAISQSGETADTLEALKLAKAQGLKTISLCNAPFSMMSRISDHTLLIRAGVERSVASTKAFSSQVMLLWLLSVYLGKQLGTISKEEERIQAKNMLNSVNAMKVEPKLHEKIKRLSKRYLHGHGFFYIGRDVFYPLALEGALKLKEISYLHAEGYASAEMKHGPIALVDSNLFTIALLSKHLLFDKTKSNIEELSARDSTICVLSSEILEIADDFIQLEESESYMEEFFRMNLAMQLLALEIAMRLNHDVDHPRNLAKSVTVE</sequence>